<comment type="caution">
    <text evidence="3">The sequence shown here is derived from an EMBL/GenBank/DDBJ whole genome shotgun (WGS) entry which is preliminary data.</text>
</comment>
<dbReference type="PANTHER" id="PTHR43213:SF5">
    <property type="entry name" value="BIFUNCTIONAL DTTP_UTP PYROPHOSPHATASE_METHYLTRANSFERASE PROTEIN-RELATED"/>
    <property type="match status" value="1"/>
</dbReference>
<sequence>MNSSLPKYFLSTGKKQILLGESLPLMIDMMETVLVCPYSPKCLFVWIVFRLDMLAPYSSYLRKLHVVLASTSCRRKEILQDQLGMQFDAVSSNYDESLCPINRLSPYEYVIENATQKAAAVVKKFETDPSLLIIGADTVVVLNDEIIGKPKSPAHNIEILTKLSGKRHDVLTGVCLIYAVGESTHRMKSFCERTKVYMGNLPRAVIEAYVSSGEPESKAGGYAIQGQGSTLIESIDGDYFNVVGFPAYRFAKEIRELLQANAL</sequence>
<dbReference type="InterPro" id="IPR003697">
    <property type="entry name" value="Maf-like"/>
</dbReference>
<dbReference type="SUPFAM" id="SSF52972">
    <property type="entry name" value="ITPase-like"/>
    <property type="match status" value="1"/>
</dbReference>
<reference evidence="3" key="1">
    <citation type="submission" date="2020-08" db="EMBL/GenBank/DDBJ databases">
        <title>Multicomponent nature underlies the extraordinary mechanical properties of spider dragline silk.</title>
        <authorList>
            <person name="Kono N."/>
            <person name="Nakamura H."/>
            <person name="Mori M."/>
            <person name="Yoshida Y."/>
            <person name="Ohtoshi R."/>
            <person name="Malay A.D."/>
            <person name="Moran D.A.P."/>
            <person name="Tomita M."/>
            <person name="Numata K."/>
            <person name="Arakawa K."/>
        </authorList>
    </citation>
    <scope>NUCLEOTIDE SEQUENCE</scope>
</reference>
<dbReference type="GO" id="GO:0047429">
    <property type="term" value="F:nucleoside triphosphate diphosphatase activity"/>
    <property type="evidence" value="ECO:0007669"/>
    <property type="project" value="InterPro"/>
</dbReference>
<dbReference type="InterPro" id="IPR029001">
    <property type="entry name" value="ITPase-like_fam"/>
</dbReference>
<dbReference type="HAMAP" id="MF_00528">
    <property type="entry name" value="Maf"/>
    <property type="match status" value="1"/>
</dbReference>
<accession>A0A8X6U296</accession>
<dbReference type="AlphaFoldDB" id="A0A8X6U296"/>
<organism evidence="3 4">
    <name type="scientific">Nephila pilipes</name>
    <name type="common">Giant wood spider</name>
    <name type="synonym">Nephila maculata</name>
    <dbReference type="NCBI Taxonomy" id="299642"/>
    <lineage>
        <taxon>Eukaryota</taxon>
        <taxon>Metazoa</taxon>
        <taxon>Ecdysozoa</taxon>
        <taxon>Arthropoda</taxon>
        <taxon>Chelicerata</taxon>
        <taxon>Arachnida</taxon>
        <taxon>Araneae</taxon>
        <taxon>Araneomorphae</taxon>
        <taxon>Entelegynae</taxon>
        <taxon>Araneoidea</taxon>
        <taxon>Nephilidae</taxon>
        <taxon>Nephila</taxon>
    </lineage>
</organism>
<gene>
    <name evidence="3" type="primary">ASMTL</name>
    <name evidence="3" type="ORF">NPIL_5221</name>
</gene>
<dbReference type="Gene3D" id="3.90.950.10">
    <property type="match status" value="1"/>
</dbReference>
<dbReference type="NCBIfam" id="TIGR00172">
    <property type="entry name" value="maf"/>
    <property type="match status" value="1"/>
</dbReference>
<dbReference type="CDD" id="cd00555">
    <property type="entry name" value="Maf"/>
    <property type="match status" value="1"/>
</dbReference>
<evidence type="ECO:0000313" key="4">
    <source>
        <dbReference type="Proteomes" id="UP000887013"/>
    </source>
</evidence>
<dbReference type="Proteomes" id="UP000887013">
    <property type="component" value="Unassembled WGS sequence"/>
</dbReference>
<evidence type="ECO:0000256" key="1">
    <source>
        <dbReference type="ARBA" id="ARBA00001968"/>
    </source>
</evidence>
<dbReference type="PANTHER" id="PTHR43213">
    <property type="entry name" value="BIFUNCTIONAL DTTP/UTP PYROPHOSPHATASE/METHYLTRANSFERASE PROTEIN-RELATED"/>
    <property type="match status" value="1"/>
</dbReference>
<dbReference type="OrthoDB" id="6435294at2759"/>
<keyword evidence="2" id="KW-0378">Hydrolase</keyword>
<protein>
    <submittedName>
        <fullName evidence="3">Uncharacterized protein</fullName>
    </submittedName>
</protein>
<keyword evidence="4" id="KW-1185">Reference proteome</keyword>
<comment type="cofactor">
    <cofactor evidence="1">
        <name>a divalent metal cation</name>
        <dbReference type="ChEBI" id="CHEBI:60240"/>
    </cofactor>
</comment>
<dbReference type="EMBL" id="BMAW01116549">
    <property type="protein sequence ID" value="GFT71085.1"/>
    <property type="molecule type" value="Genomic_DNA"/>
</dbReference>
<dbReference type="Pfam" id="PF02545">
    <property type="entry name" value="Maf"/>
    <property type="match status" value="1"/>
</dbReference>
<evidence type="ECO:0000313" key="3">
    <source>
        <dbReference type="EMBL" id="GFT71085.1"/>
    </source>
</evidence>
<evidence type="ECO:0000256" key="2">
    <source>
        <dbReference type="ARBA" id="ARBA00022801"/>
    </source>
</evidence>
<name>A0A8X6U296_NEPPI</name>
<proteinExistence type="inferred from homology"/>